<dbReference type="PANTHER" id="PTHR30563">
    <property type="entry name" value="DNA RECOMBINATION PROTEIN RMUC"/>
    <property type="match status" value="1"/>
</dbReference>
<gene>
    <name evidence="7" type="ORF">SAMN04487974_104241</name>
</gene>
<dbReference type="EMBL" id="FNCS01000004">
    <property type="protein sequence ID" value="SDG61173.1"/>
    <property type="molecule type" value="Genomic_DNA"/>
</dbReference>
<evidence type="ECO:0000313" key="8">
    <source>
        <dbReference type="Proteomes" id="UP000199495"/>
    </source>
</evidence>
<comment type="function">
    <text evidence="1">Involved in DNA recombination.</text>
</comment>
<dbReference type="GO" id="GO:0006310">
    <property type="term" value="P:DNA recombination"/>
    <property type="evidence" value="ECO:0007669"/>
    <property type="project" value="UniProtKB-KW"/>
</dbReference>
<organism evidence="7 8">
    <name type="scientific">Pelagibacterium luteolum</name>
    <dbReference type="NCBI Taxonomy" id="440168"/>
    <lineage>
        <taxon>Bacteria</taxon>
        <taxon>Pseudomonadati</taxon>
        <taxon>Pseudomonadota</taxon>
        <taxon>Alphaproteobacteria</taxon>
        <taxon>Hyphomicrobiales</taxon>
        <taxon>Devosiaceae</taxon>
        <taxon>Pelagibacterium</taxon>
    </lineage>
</organism>
<name>A0A1G7VN16_9HYPH</name>
<sequence>MGSGESDNKNIMETVLFTLGGTPITLTLALIMGLGLAVIGLVILLIGQSRAARQREEQAHIDASRAVEMERHMADMMRVQSEMTGRMQTMSEIFGSRTSDLARVLTERIDANSHRVNQSMTENRTKTDETLTKLNERLAVIDRAQTNITQLSGEIVSLQSILSNKQQRGAFGQGRMEAIIADGLASNAYSFQATLSNNSRPDALIHMPNGAPSLVIDAKFPLEGWQRITEADNPDALRVAMNGFRSDCATHIKAISEKYLIAGETQDTAFMFVPSESIFADLHERFEDVVQKASRARVVIVSPSLLMLSIQVILALLRDVRMREQAHIIQKEVIALLEDVNRLDERVSKLKTHFTQTQDDVDKILISTGKVTKRSERIEALEFEDERPTLID</sequence>
<feature type="transmembrane region" description="Helical" evidence="6">
    <location>
        <begin position="24"/>
        <end position="46"/>
    </location>
</feature>
<keyword evidence="6" id="KW-1133">Transmembrane helix</keyword>
<keyword evidence="6" id="KW-0812">Transmembrane</keyword>
<keyword evidence="4" id="KW-0175">Coiled coil</keyword>
<feature type="transmembrane region" description="Helical" evidence="6">
    <location>
        <begin position="298"/>
        <end position="317"/>
    </location>
</feature>
<evidence type="ECO:0000256" key="3">
    <source>
        <dbReference type="ARBA" id="ARBA00021840"/>
    </source>
</evidence>
<dbReference type="PANTHER" id="PTHR30563:SF0">
    <property type="entry name" value="DNA RECOMBINATION PROTEIN RMUC"/>
    <property type="match status" value="1"/>
</dbReference>
<evidence type="ECO:0000256" key="5">
    <source>
        <dbReference type="ARBA" id="ARBA00023172"/>
    </source>
</evidence>
<dbReference type="STRING" id="440168.SAMN04487974_104241"/>
<comment type="similarity">
    <text evidence="2">Belongs to the RmuC family.</text>
</comment>
<evidence type="ECO:0000313" key="7">
    <source>
        <dbReference type="EMBL" id="SDG61173.1"/>
    </source>
</evidence>
<proteinExistence type="inferred from homology"/>
<dbReference type="AlphaFoldDB" id="A0A1G7VN16"/>
<keyword evidence="6" id="KW-0472">Membrane</keyword>
<protein>
    <recommendedName>
        <fullName evidence="3">DNA recombination protein RmuC homolog</fullName>
    </recommendedName>
</protein>
<reference evidence="7 8" key="1">
    <citation type="submission" date="2016-10" db="EMBL/GenBank/DDBJ databases">
        <authorList>
            <person name="de Groot N.N."/>
        </authorList>
    </citation>
    <scope>NUCLEOTIDE SEQUENCE [LARGE SCALE GENOMIC DNA]</scope>
    <source>
        <strain evidence="7 8">CGMCC 1.10267</strain>
    </source>
</reference>
<keyword evidence="5" id="KW-0233">DNA recombination</keyword>
<evidence type="ECO:0000256" key="4">
    <source>
        <dbReference type="ARBA" id="ARBA00023054"/>
    </source>
</evidence>
<evidence type="ECO:0000256" key="1">
    <source>
        <dbReference type="ARBA" id="ARBA00003416"/>
    </source>
</evidence>
<dbReference type="InterPro" id="IPR003798">
    <property type="entry name" value="DNA_recombination_RmuC"/>
</dbReference>
<accession>A0A1G7VN16</accession>
<dbReference type="Proteomes" id="UP000199495">
    <property type="component" value="Unassembled WGS sequence"/>
</dbReference>
<evidence type="ECO:0000256" key="6">
    <source>
        <dbReference type="SAM" id="Phobius"/>
    </source>
</evidence>
<keyword evidence="8" id="KW-1185">Reference proteome</keyword>
<evidence type="ECO:0000256" key="2">
    <source>
        <dbReference type="ARBA" id="ARBA00009840"/>
    </source>
</evidence>
<dbReference type="Pfam" id="PF02646">
    <property type="entry name" value="RmuC"/>
    <property type="match status" value="1"/>
</dbReference>